<feature type="compositionally biased region" description="Basic and acidic residues" evidence="1">
    <location>
        <begin position="163"/>
        <end position="175"/>
    </location>
</feature>
<keyword evidence="2" id="KW-0732">Signal</keyword>
<sequence length="948" mass="110386">MFKIILILVLIKNIRVYGDDDRFEKYIDLLPEEEKEEFLDRIARRILEGIGNENLNDNNGSNKPDVEINDEQLDTHDVYVKNILREETKRHENDKKKDDPVKNEEAGGDNDDESKYIDLTLRDGKVLKINGEEELLVTSEIPYNVIPVKTVYDDVNDDPSQTENRKLEENESTRLKYESENLSNISSNHIKNEDSLRKSFQNDLNSTSTSMYIDNISVTEDYSINTESALPTSEKNKNNTNSDLVIKETNYNSQDFGGLNKNVGTESSIAASNVATTVSSIYSSLYDEEDKHESTTFTIKDTEIGVQNTLNNINQNFQRSSNIENISTDVASTTDAKEVNTSNLAKLTNIEDSRIVTLTNQINESKDKLKNDLHLRSDNKKSKEVLSVKELDAKPRRGEEYEVFEVAADKSPFKLISKVKTNNQPRYVPIYDYASENAYFRPYDKFGPKGVEHEKLKHYNIVEEKDENEFDTNFFSRNRFSGYNNDGGNQFRMKYNYPIQTENSKFYGFMKPVQTHFVSNINPYDYFDMDYTNGNNGRYILRSVYDSDKIFPNSHESDHPFNSMHKSDSVKDHVRAVRQLLYLQKRFGYIPEVDKELRKSDGNTKKLKPFKKSNKKLFEDSQEKISMDYYYDRADDERKDSENVELRENSSKIKILVPAQSELAEDFNKVLNTINEKYLSETNSFENINKLIQTEVDEKGFSLFFDAMVEVLKDMISLHDESLESYDWLRSSVDIQTAVWKLLDLTENLKHGEVIHPKDLELLKYCLYLFKSSNTSLHKYGRENRVNVKKRERKALLPKNRKNKGIKHPLVLWKDFAKYIRNINYSKNEQNLGLLNDFEDFLKNVQTNLNDLHDAIKHISMVTTFDQQNWFSDLKKIYLRKANKKKLGVVLLHLSVLILVDNLEDEAAVLSKVNFRLFVEANRDKVKETRRKFVFVLRVLDELNRINV</sequence>
<feature type="signal peptide" evidence="2">
    <location>
        <begin position="1"/>
        <end position="18"/>
    </location>
</feature>
<protein>
    <submittedName>
        <fullName evidence="3">Uncharacterized protein</fullName>
    </submittedName>
</protein>
<evidence type="ECO:0000313" key="3">
    <source>
        <dbReference type="EMBL" id="CAH2083927.1"/>
    </source>
</evidence>
<dbReference type="Proteomes" id="UP001153954">
    <property type="component" value="Unassembled WGS sequence"/>
</dbReference>
<comment type="caution">
    <text evidence="3">The sequence shown here is derived from an EMBL/GenBank/DDBJ whole genome shotgun (WGS) entry which is preliminary data.</text>
</comment>
<gene>
    <name evidence="3" type="ORF">EEDITHA_LOCUS546</name>
</gene>
<evidence type="ECO:0000256" key="2">
    <source>
        <dbReference type="SAM" id="SignalP"/>
    </source>
</evidence>
<keyword evidence="4" id="KW-1185">Reference proteome</keyword>
<feature type="compositionally biased region" description="Basic and acidic residues" evidence="1">
    <location>
        <begin position="85"/>
        <end position="105"/>
    </location>
</feature>
<evidence type="ECO:0000313" key="4">
    <source>
        <dbReference type="Proteomes" id="UP001153954"/>
    </source>
</evidence>
<reference evidence="3" key="1">
    <citation type="submission" date="2022-03" db="EMBL/GenBank/DDBJ databases">
        <authorList>
            <person name="Tunstrom K."/>
        </authorList>
    </citation>
    <scope>NUCLEOTIDE SEQUENCE</scope>
</reference>
<proteinExistence type="predicted"/>
<dbReference type="EMBL" id="CAKOGL010000002">
    <property type="protein sequence ID" value="CAH2083927.1"/>
    <property type="molecule type" value="Genomic_DNA"/>
</dbReference>
<dbReference type="AlphaFoldDB" id="A0AAU9TD42"/>
<evidence type="ECO:0000256" key="1">
    <source>
        <dbReference type="SAM" id="MobiDB-lite"/>
    </source>
</evidence>
<organism evidence="3 4">
    <name type="scientific">Euphydryas editha</name>
    <name type="common">Edith's checkerspot</name>
    <dbReference type="NCBI Taxonomy" id="104508"/>
    <lineage>
        <taxon>Eukaryota</taxon>
        <taxon>Metazoa</taxon>
        <taxon>Ecdysozoa</taxon>
        <taxon>Arthropoda</taxon>
        <taxon>Hexapoda</taxon>
        <taxon>Insecta</taxon>
        <taxon>Pterygota</taxon>
        <taxon>Neoptera</taxon>
        <taxon>Endopterygota</taxon>
        <taxon>Lepidoptera</taxon>
        <taxon>Glossata</taxon>
        <taxon>Ditrysia</taxon>
        <taxon>Papilionoidea</taxon>
        <taxon>Nymphalidae</taxon>
        <taxon>Nymphalinae</taxon>
        <taxon>Euphydryas</taxon>
    </lineage>
</organism>
<feature type="region of interest" description="Disordered" evidence="1">
    <location>
        <begin position="85"/>
        <end position="115"/>
    </location>
</feature>
<feature type="region of interest" description="Disordered" evidence="1">
    <location>
        <begin position="153"/>
        <end position="175"/>
    </location>
</feature>
<name>A0AAU9TD42_EUPED</name>
<accession>A0AAU9TD42</accession>
<feature type="chain" id="PRO_5043617117" evidence="2">
    <location>
        <begin position="19"/>
        <end position="948"/>
    </location>
</feature>